<comment type="similarity">
    <text evidence="2">Belongs to the protein kinase superfamily. CAMK Ser/Thr protein kinase family. SNF1 subfamily.</text>
</comment>
<dbReference type="EC" id="2.7.11.1" evidence="3"/>
<keyword evidence="9 14" id="KW-0067">ATP-binding</keyword>
<dbReference type="InterPro" id="IPR000719">
    <property type="entry name" value="Prot_kinase_dom"/>
</dbReference>
<evidence type="ECO:0000256" key="11">
    <source>
        <dbReference type="ARBA" id="ARBA00022902"/>
    </source>
</evidence>
<keyword evidence="7 14" id="KW-0547">Nucleotide-binding</keyword>
<name>A0AAD5XNH0_9FUNG</name>
<reference evidence="17" key="1">
    <citation type="submission" date="2020-05" db="EMBL/GenBank/DDBJ databases">
        <title>Phylogenomic resolution of chytrid fungi.</title>
        <authorList>
            <person name="Stajich J.E."/>
            <person name="Amses K."/>
            <person name="Simmons R."/>
            <person name="Seto K."/>
            <person name="Myers J."/>
            <person name="Bonds A."/>
            <person name="Quandt C.A."/>
            <person name="Barry K."/>
            <person name="Liu P."/>
            <person name="Grigoriev I."/>
            <person name="Longcore J.E."/>
            <person name="James T.Y."/>
        </authorList>
    </citation>
    <scope>NUCLEOTIDE SEQUENCE</scope>
    <source>
        <strain evidence="17">JEL0379</strain>
    </source>
</reference>
<dbReference type="InterPro" id="IPR008271">
    <property type="entry name" value="Ser/Thr_kinase_AS"/>
</dbReference>
<evidence type="ECO:0000256" key="2">
    <source>
        <dbReference type="ARBA" id="ARBA00006234"/>
    </source>
</evidence>
<evidence type="ECO:0000256" key="1">
    <source>
        <dbReference type="ARBA" id="ARBA00001946"/>
    </source>
</evidence>
<evidence type="ECO:0000313" key="17">
    <source>
        <dbReference type="EMBL" id="KAJ3180275.1"/>
    </source>
</evidence>
<keyword evidence="8" id="KW-0418">Kinase</keyword>
<dbReference type="GO" id="GO:0046872">
    <property type="term" value="F:metal ion binding"/>
    <property type="evidence" value="ECO:0007669"/>
    <property type="project" value="UniProtKB-KW"/>
</dbReference>
<comment type="catalytic activity">
    <reaction evidence="13">
        <text>L-seryl-[protein] + ATP = O-phospho-L-seryl-[protein] + ADP + H(+)</text>
        <dbReference type="Rhea" id="RHEA:17989"/>
        <dbReference type="Rhea" id="RHEA-COMP:9863"/>
        <dbReference type="Rhea" id="RHEA-COMP:11604"/>
        <dbReference type="ChEBI" id="CHEBI:15378"/>
        <dbReference type="ChEBI" id="CHEBI:29999"/>
        <dbReference type="ChEBI" id="CHEBI:30616"/>
        <dbReference type="ChEBI" id="CHEBI:83421"/>
        <dbReference type="ChEBI" id="CHEBI:456216"/>
        <dbReference type="EC" id="2.7.11.1"/>
    </reaction>
</comment>
<keyword evidence="6" id="KW-0479">Metal-binding</keyword>
<gene>
    <name evidence="17" type="ORF">HDU87_002154</name>
</gene>
<feature type="binding site" evidence="14">
    <location>
        <position position="128"/>
    </location>
    <ligand>
        <name>ATP</name>
        <dbReference type="ChEBI" id="CHEBI:30616"/>
    </ligand>
</feature>
<dbReference type="InterPro" id="IPR011009">
    <property type="entry name" value="Kinase-like_dom_sf"/>
</dbReference>
<feature type="domain" description="Protein kinase" evidence="16">
    <location>
        <begin position="95"/>
        <end position="374"/>
    </location>
</feature>
<feature type="compositionally biased region" description="Low complexity" evidence="15">
    <location>
        <begin position="636"/>
        <end position="646"/>
    </location>
</feature>
<evidence type="ECO:0000256" key="5">
    <source>
        <dbReference type="ARBA" id="ARBA00022679"/>
    </source>
</evidence>
<dbReference type="GO" id="GO:0005524">
    <property type="term" value="F:ATP binding"/>
    <property type="evidence" value="ECO:0007669"/>
    <property type="project" value="UniProtKB-UniRule"/>
</dbReference>
<dbReference type="SUPFAM" id="SSF56112">
    <property type="entry name" value="Protein kinase-like (PK-like)"/>
    <property type="match status" value="1"/>
</dbReference>
<dbReference type="EMBL" id="JADGJQ010000017">
    <property type="protein sequence ID" value="KAJ3180275.1"/>
    <property type="molecule type" value="Genomic_DNA"/>
</dbReference>
<evidence type="ECO:0000256" key="8">
    <source>
        <dbReference type="ARBA" id="ARBA00022777"/>
    </source>
</evidence>
<dbReference type="InterPro" id="IPR017441">
    <property type="entry name" value="Protein_kinase_ATP_BS"/>
</dbReference>
<dbReference type="PROSITE" id="PS00107">
    <property type="entry name" value="PROTEIN_KINASE_ATP"/>
    <property type="match status" value="1"/>
</dbReference>
<evidence type="ECO:0000256" key="14">
    <source>
        <dbReference type="PROSITE-ProRule" id="PRU10141"/>
    </source>
</evidence>
<dbReference type="Pfam" id="PF00069">
    <property type="entry name" value="Pkinase"/>
    <property type="match status" value="1"/>
</dbReference>
<dbReference type="Proteomes" id="UP001212152">
    <property type="component" value="Unassembled WGS sequence"/>
</dbReference>
<feature type="compositionally biased region" description="Low complexity" evidence="15">
    <location>
        <begin position="135"/>
        <end position="147"/>
    </location>
</feature>
<feature type="region of interest" description="Disordered" evidence="15">
    <location>
        <begin position="476"/>
        <end position="595"/>
    </location>
</feature>
<dbReference type="AlphaFoldDB" id="A0AAD5XNH0"/>
<feature type="region of interest" description="Disordered" evidence="15">
    <location>
        <begin position="1"/>
        <end position="67"/>
    </location>
</feature>
<dbReference type="InterPro" id="IPR048622">
    <property type="entry name" value="BRSK1_2-like_UBA"/>
</dbReference>
<comment type="cofactor">
    <cofactor evidence="1">
        <name>Mg(2+)</name>
        <dbReference type="ChEBI" id="CHEBI:18420"/>
    </cofactor>
</comment>
<evidence type="ECO:0000256" key="9">
    <source>
        <dbReference type="ARBA" id="ARBA00022840"/>
    </source>
</evidence>
<dbReference type="Pfam" id="PF21115">
    <property type="entry name" value="UBA_BRSK"/>
    <property type="match status" value="1"/>
</dbReference>
<protein>
    <recommendedName>
        <fullName evidence="3">non-specific serine/threonine protein kinase</fullName>
        <ecNumber evidence="3">2.7.11.1</ecNumber>
    </recommendedName>
</protein>
<feature type="compositionally biased region" description="Low complexity" evidence="15">
    <location>
        <begin position="850"/>
        <end position="864"/>
    </location>
</feature>
<feature type="compositionally biased region" description="Low complexity" evidence="15">
    <location>
        <begin position="551"/>
        <end position="577"/>
    </location>
</feature>
<sequence>MTSTTRGDQQQPYDTQSGLDNNRNPRQSSNGGMGVEPFRIGPEVAALANGGAGNGGQQQQRPPPAPHALLIEPKQQLKLKSSPAKEKPAPRIGPYVVGRRLGEGSTGYVKLGVHQNTGLKVAIKIIGKANLMSASSASTSSPEESAPVTLAATPSSREPPSTHMRKLEREIAIMKLIKHENIVQILDVYESDSELFLILEYTEGGELFDYMVTKGKLSHYETVVFLQQIMNAVEYCQRYNICHRDLKPENILLDKDNNIKIADFGMASIQGPGQMLETSCGSPHYASPEIIRGVKYDGGKSDIWSCGVIFFAMVTGRLPFDNDNIRKVLMMVKNGTYFIPKTVAPDAADLIKRMLVVDPWKRITIEKILEHPFMTSIRTRVMPNPPMVPPAPLSVKSVAEIEPDILESLSVLGWTDERRLIDELTSPENNQVKQFYHLMLQRRTDVLEDYQLYETSSYAGNPKRRGSSYMCLSAGPGSPLASPWTSRNELSSRTDLRSSSAAAGGEGSAGDQQLPQLQQQKSRAELRRAADGGAGPTPTSAVGDSSADVFRSSTATTSSPDTPRRAATSTTPAPITPVSKTPKDRPLHITIPNNNIDAAGGSNNLFQQQSQFLGSNASLTAGPLSGSTTPGGGARGSWTSGDTATGDGDGEDMKKLDITRFHRSRMTGPPTPTISSPKRSLLSSMFNFKPAPISFKSVLDYEKTQMLILTLLASFGMKSVEQANNGGWNCAGEFAAGSSSSSSSNGGGNNSSFGGNSAVRKSIKYHVGIVADSGDAGSGGGWSATDDGRGRTQFKVTLTQTQGSNSAFKKFASALTSFYDRKQVLVQQGVPYSRLLDDHERFELEQHGVSSGSASGSPAHSRSSQFASATANDKTERTPL</sequence>
<evidence type="ECO:0000256" key="3">
    <source>
        <dbReference type="ARBA" id="ARBA00012513"/>
    </source>
</evidence>
<organism evidence="17 18">
    <name type="scientific">Geranomyces variabilis</name>
    <dbReference type="NCBI Taxonomy" id="109894"/>
    <lineage>
        <taxon>Eukaryota</taxon>
        <taxon>Fungi</taxon>
        <taxon>Fungi incertae sedis</taxon>
        <taxon>Chytridiomycota</taxon>
        <taxon>Chytridiomycota incertae sedis</taxon>
        <taxon>Chytridiomycetes</taxon>
        <taxon>Spizellomycetales</taxon>
        <taxon>Powellomycetaceae</taxon>
        <taxon>Geranomyces</taxon>
    </lineage>
</organism>
<dbReference type="Gene3D" id="1.10.510.10">
    <property type="entry name" value="Transferase(Phosphotransferase) domain 1"/>
    <property type="match status" value="1"/>
</dbReference>
<dbReference type="SMART" id="SM00220">
    <property type="entry name" value="S_TKc"/>
    <property type="match status" value="1"/>
</dbReference>
<keyword evidence="4" id="KW-0723">Serine/threonine-protein kinase</keyword>
<evidence type="ECO:0000256" key="4">
    <source>
        <dbReference type="ARBA" id="ARBA00022527"/>
    </source>
</evidence>
<evidence type="ECO:0000259" key="16">
    <source>
        <dbReference type="PROSITE" id="PS50011"/>
    </source>
</evidence>
<keyword evidence="10" id="KW-0460">Magnesium</keyword>
<keyword evidence="5" id="KW-0808">Transferase</keyword>
<comment type="caution">
    <text evidence="17">The sequence shown here is derived from an EMBL/GenBank/DDBJ whole genome shotgun (WGS) entry which is preliminary data.</text>
</comment>
<feature type="region of interest" description="Disordered" evidence="15">
    <location>
        <begin position="616"/>
        <end position="653"/>
    </location>
</feature>
<dbReference type="GO" id="GO:0035556">
    <property type="term" value="P:intracellular signal transduction"/>
    <property type="evidence" value="ECO:0007669"/>
    <property type="project" value="TreeGrafter"/>
</dbReference>
<accession>A0AAD5XNH0</accession>
<evidence type="ECO:0000256" key="6">
    <source>
        <dbReference type="ARBA" id="ARBA00022723"/>
    </source>
</evidence>
<feature type="compositionally biased region" description="Polar residues" evidence="15">
    <location>
        <begin position="1"/>
        <end position="30"/>
    </location>
</feature>
<feature type="region of interest" description="Disordered" evidence="15">
    <location>
        <begin position="135"/>
        <end position="163"/>
    </location>
</feature>
<comment type="catalytic activity">
    <reaction evidence="12">
        <text>L-threonyl-[protein] + ATP = O-phospho-L-threonyl-[protein] + ADP + H(+)</text>
        <dbReference type="Rhea" id="RHEA:46608"/>
        <dbReference type="Rhea" id="RHEA-COMP:11060"/>
        <dbReference type="Rhea" id="RHEA-COMP:11605"/>
        <dbReference type="ChEBI" id="CHEBI:15378"/>
        <dbReference type="ChEBI" id="CHEBI:30013"/>
        <dbReference type="ChEBI" id="CHEBI:30616"/>
        <dbReference type="ChEBI" id="CHEBI:61977"/>
        <dbReference type="ChEBI" id="CHEBI:456216"/>
        <dbReference type="EC" id="2.7.11.1"/>
    </reaction>
</comment>
<dbReference type="FunFam" id="1.10.510.10:FF:000571">
    <property type="entry name" value="Maternal embryonic leucine zipper kinase"/>
    <property type="match status" value="1"/>
</dbReference>
<dbReference type="CDD" id="cd14081">
    <property type="entry name" value="STKc_BRSK1_2"/>
    <property type="match status" value="1"/>
</dbReference>
<evidence type="ECO:0000256" key="13">
    <source>
        <dbReference type="ARBA" id="ARBA00048679"/>
    </source>
</evidence>
<evidence type="ECO:0000256" key="12">
    <source>
        <dbReference type="ARBA" id="ARBA00047899"/>
    </source>
</evidence>
<dbReference type="PROSITE" id="PS00108">
    <property type="entry name" value="PROTEIN_KINASE_ST"/>
    <property type="match status" value="1"/>
</dbReference>
<evidence type="ECO:0000313" key="18">
    <source>
        <dbReference type="Proteomes" id="UP001212152"/>
    </source>
</evidence>
<dbReference type="PANTHER" id="PTHR24346">
    <property type="entry name" value="MAP/MICROTUBULE AFFINITY-REGULATING KINASE"/>
    <property type="match status" value="1"/>
</dbReference>
<evidence type="ECO:0000256" key="15">
    <source>
        <dbReference type="SAM" id="MobiDB-lite"/>
    </source>
</evidence>
<dbReference type="PROSITE" id="PS50011">
    <property type="entry name" value="PROTEIN_KINASE_DOM"/>
    <property type="match status" value="1"/>
</dbReference>
<keyword evidence="11" id="KW-0524">Neurogenesis</keyword>
<feature type="region of interest" description="Disordered" evidence="15">
    <location>
        <begin position="846"/>
        <end position="880"/>
    </location>
</feature>
<dbReference type="GO" id="GO:0005737">
    <property type="term" value="C:cytoplasm"/>
    <property type="evidence" value="ECO:0007669"/>
    <property type="project" value="TreeGrafter"/>
</dbReference>
<feature type="compositionally biased region" description="Low complexity" evidence="15">
    <location>
        <begin position="498"/>
        <end position="520"/>
    </location>
</feature>
<dbReference type="GO" id="GO:0004674">
    <property type="term" value="F:protein serine/threonine kinase activity"/>
    <property type="evidence" value="ECO:0007669"/>
    <property type="project" value="UniProtKB-KW"/>
</dbReference>
<dbReference type="PANTHER" id="PTHR24346:SF110">
    <property type="entry name" value="NON-SPECIFIC SERINE_THREONINE PROTEIN KINASE"/>
    <property type="match status" value="1"/>
</dbReference>
<evidence type="ECO:0000256" key="7">
    <source>
        <dbReference type="ARBA" id="ARBA00022741"/>
    </source>
</evidence>
<keyword evidence="18" id="KW-1185">Reference proteome</keyword>
<proteinExistence type="inferred from homology"/>
<evidence type="ECO:0000256" key="10">
    <source>
        <dbReference type="ARBA" id="ARBA00022842"/>
    </source>
</evidence>